<dbReference type="RefSeq" id="WP_021261494.1">
    <property type="nucleotide sequence ID" value="NZ_ATMT01000069.1"/>
</dbReference>
<proteinExistence type="predicted"/>
<organism evidence="2 3">
    <name type="scientific">Paenibacillus alvei TS-15</name>
    <dbReference type="NCBI Taxonomy" id="1117108"/>
    <lineage>
        <taxon>Bacteria</taxon>
        <taxon>Bacillati</taxon>
        <taxon>Bacillota</taxon>
        <taxon>Bacilli</taxon>
        <taxon>Bacillales</taxon>
        <taxon>Paenibacillaceae</taxon>
        <taxon>Paenibacillus</taxon>
    </lineage>
</organism>
<keyword evidence="1" id="KW-0812">Transmembrane</keyword>
<dbReference type="Proteomes" id="UP000015344">
    <property type="component" value="Unassembled WGS sequence"/>
</dbReference>
<sequence length="138" mass="16021">MKKIIIYFTLLALHVVLPFLSGVFAYYRADQIIFSQTMELDELYYASFLAGKFYLIMILPLSWFTCYVINKYLRLLVLKLILCPIMCSVIGILPVVFISAGRIFMPEAQLFLAFFNTSGLVFGFLFLIRTKARKYLQI</sequence>
<feature type="transmembrane region" description="Helical" evidence="1">
    <location>
        <begin position="49"/>
        <end position="69"/>
    </location>
</feature>
<accession>S9SKP2</accession>
<keyword evidence="1" id="KW-1133">Transmembrane helix</keyword>
<keyword evidence="1" id="KW-0472">Membrane</keyword>
<evidence type="ECO:0000313" key="2">
    <source>
        <dbReference type="EMBL" id="EPY05259.1"/>
    </source>
</evidence>
<evidence type="ECO:0000313" key="3">
    <source>
        <dbReference type="Proteomes" id="UP000015344"/>
    </source>
</evidence>
<feature type="transmembrane region" description="Helical" evidence="1">
    <location>
        <begin position="76"/>
        <end position="98"/>
    </location>
</feature>
<reference evidence="2 3" key="1">
    <citation type="submission" date="2013-05" db="EMBL/GenBank/DDBJ databases">
        <authorList>
            <person name="Strain E.A."/>
            <person name="Brown E."/>
            <person name="Allard M.W."/>
            <person name="Luo Y.L."/>
        </authorList>
    </citation>
    <scope>NUCLEOTIDE SEQUENCE [LARGE SCALE GENOMIC DNA]</scope>
    <source>
        <strain evidence="2 3">TS-15</strain>
    </source>
</reference>
<protein>
    <submittedName>
        <fullName evidence="2">Uncharacterized protein</fullName>
    </submittedName>
</protein>
<evidence type="ECO:0000256" key="1">
    <source>
        <dbReference type="SAM" id="Phobius"/>
    </source>
</evidence>
<dbReference type="AlphaFoldDB" id="S9SKP2"/>
<comment type="caution">
    <text evidence="2">The sequence shown here is derived from an EMBL/GenBank/DDBJ whole genome shotgun (WGS) entry which is preliminary data.</text>
</comment>
<gene>
    <name evidence="2" type="ORF">PAALTS15_21338</name>
</gene>
<feature type="transmembrane region" description="Helical" evidence="1">
    <location>
        <begin position="110"/>
        <end position="128"/>
    </location>
</feature>
<dbReference type="EMBL" id="ATMT01000069">
    <property type="protein sequence ID" value="EPY05259.1"/>
    <property type="molecule type" value="Genomic_DNA"/>
</dbReference>
<name>S9SKP2_PAEAL</name>